<reference evidence="3" key="1">
    <citation type="submission" date="2022-05" db="EMBL/GenBank/DDBJ databases">
        <title>Complete genome sequence of toluene-degrading Gulosibacter sediminis strain ACHW.36C.</title>
        <authorList>
            <person name="Wai A.C."/>
            <person name="Lai G.K."/>
            <person name="Griffin S.D."/>
            <person name="Leung F.C."/>
        </authorList>
    </citation>
    <scope>NUCLEOTIDE SEQUENCE [LARGE SCALE GENOMIC DNA]</scope>
    <source>
        <strain evidence="3">ACHW.36C</strain>
    </source>
</reference>
<evidence type="ECO:0000256" key="1">
    <source>
        <dbReference type="ARBA" id="ARBA00022801"/>
    </source>
</evidence>
<feature type="domain" description="AB hydrolase-1" evidence="2">
    <location>
        <begin position="16"/>
        <end position="252"/>
    </location>
</feature>
<keyword evidence="1 3" id="KW-0378">Hydrolase</keyword>
<dbReference type="Gene3D" id="3.40.50.1820">
    <property type="entry name" value="alpha/beta hydrolase"/>
    <property type="match status" value="1"/>
</dbReference>
<dbReference type="SUPFAM" id="SSF53474">
    <property type="entry name" value="alpha/beta-Hydrolases"/>
    <property type="match status" value="1"/>
</dbReference>
<proteinExistence type="predicted"/>
<dbReference type="InterPro" id="IPR029058">
    <property type="entry name" value="AB_hydrolase_fold"/>
</dbReference>
<dbReference type="PANTHER" id="PTHR46118:SF4">
    <property type="entry name" value="PROTEIN ABHD11"/>
    <property type="match status" value="1"/>
</dbReference>
<organism evidence="3">
    <name type="scientific">Gulosibacter sediminis</name>
    <dbReference type="NCBI Taxonomy" id="1729695"/>
    <lineage>
        <taxon>Bacteria</taxon>
        <taxon>Bacillati</taxon>
        <taxon>Actinomycetota</taxon>
        <taxon>Actinomycetes</taxon>
        <taxon>Micrococcales</taxon>
        <taxon>Microbacteriaceae</taxon>
        <taxon>Gulosibacter</taxon>
    </lineage>
</organism>
<protein>
    <submittedName>
        <fullName evidence="3">Alpha/beta fold hydrolase</fullName>
    </submittedName>
</protein>
<accession>A0ABY4N2V7</accession>
<dbReference type="Pfam" id="PF00561">
    <property type="entry name" value="Abhydrolase_1"/>
    <property type="match status" value="1"/>
</dbReference>
<dbReference type="PANTHER" id="PTHR46118">
    <property type="entry name" value="PROTEIN ABHD11"/>
    <property type="match status" value="1"/>
</dbReference>
<name>A0ABY4N2V7_9MICO</name>
<dbReference type="InterPro" id="IPR000073">
    <property type="entry name" value="AB_hydrolase_1"/>
</dbReference>
<dbReference type="GO" id="GO:0016787">
    <property type="term" value="F:hydrolase activity"/>
    <property type="evidence" value="ECO:0007669"/>
    <property type="project" value="UniProtKB-KW"/>
</dbReference>
<dbReference type="EMBL" id="CP097160">
    <property type="protein sequence ID" value="UQN15787.1"/>
    <property type="molecule type" value="Genomic_DNA"/>
</dbReference>
<evidence type="ECO:0000259" key="2">
    <source>
        <dbReference type="Pfam" id="PF00561"/>
    </source>
</evidence>
<evidence type="ECO:0000313" key="3">
    <source>
        <dbReference type="EMBL" id="UQN15787.1"/>
    </source>
</evidence>
<dbReference type="PRINTS" id="PR00111">
    <property type="entry name" value="ABHYDROLASE"/>
</dbReference>
<gene>
    <name evidence="3" type="ORF">M3M28_04880</name>
</gene>
<sequence>MGDIAYQLVGSGTRKIVFFHGLMGRGRNFGAIARSLGDEFTSMLVDMPNHGESAWTETFSYVDMADALAEVVRGEFANADGRLEPVALVGHSMGGKAAMVLALRHPELIERLAVVDIAPGASGSSPGGFEHLLTSMAAVDLSRVTRRSDAEAQLLERIPDTTIRQFLLQNLRPAGGGSYAWQPNLAMLTDALDEILGWPQFAAPPYTGPVVWIAGENSNYIRAEDDAPMRALFPRVRKATIRDSGHWVHSEQPERFLATLRYFLDQPGPEQPSAG</sequence>